<dbReference type="InterPro" id="IPR050807">
    <property type="entry name" value="TransReg_Diox_bact_type"/>
</dbReference>
<accession>A0ABP3W2U4</accession>
<dbReference type="Pfam" id="PF01381">
    <property type="entry name" value="HTH_3"/>
    <property type="match status" value="1"/>
</dbReference>
<organism evidence="3 4">
    <name type="scientific">Clostridium subterminale</name>
    <dbReference type="NCBI Taxonomy" id="1550"/>
    <lineage>
        <taxon>Bacteria</taxon>
        <taxon>Bacillati</taxon>
        <taxon>Bacillota</taxon>
        <taxon>Clostridia</taxon>
        <taxon>Eubacteriales</taxon>
        <taxon>Clostridiaceae</taxon>
        <taxon>Clostridium</taxon>
    </lineage>
</organism>
<dbReference type="InterPro" id="IPR010982">
    <property type="entry name" value="Lambda_DNA-bd_dom_sf"/>
</dbReference>
<evidence type="ECO:0000259" key="2">
    <source>
        <dbReference type="PROSITE" id="PS50943"/>
    </source>
</evidence>
<dbReference type="Gene3D" id="1.10.260.40">
    <property type="entry name" value="lambda repressor-like DNA-binding domains"/>
    <property type="match status" value="1"/>
</dbReference>
<evidence type="ECO:0000313" key="4">
    <source>
        <dbReference type="Proteomes" id="UP001501047"/>
    </source>
</evidence>
<evidence type="ECO:0000256" key="1">
    <source>
        <dbReference type="ARBA" id="ARBA00023125"/>
    </source>
</evidence>
<dbReference type="EMBL" id="BAAACI010000007">
    <property type="protein sequence ID" value="GAA0775980.1"/>
    <property type="molecule type" value="Genomic_DNA"/>
</dbReference>
<dbReference type="CDD" id="cd00093">
    <property type="entry name" value="HTH_XRE"/>
    <property type="match status" value="1"/>
</dbReference>
<proteinExistence type="predicted"/>
<dbReference type="SMART" id="SM00530">
    <property type="entry name" value="HTH_XRE"/>
    <property type="match status" value="1"/>
</dbReference>
<gene>
    <name evidence="3" type="ORF">GCM10008908_28570</name>
</gene>
<keyword evidence="1" id="KW-0238">DNA-binding</keyword>
<dbReference type="RefSeq" id="WP_343827152.1">
    <property type="nucleotide sequence ID" value="NZ_BAAACI010000007.1"/>
</dbReference>
<dbReference type="PANTHER" id="PTHR46797:SF1">
    <property type="entry name" value="METHYLPHOSPHONATE SYNTHASE"/>
    <property type="match status" value="1"/>
</dbReference>
<keyword evidence="4" id="KW-1185">Reference proteome</keyword>
<evidence type="ECO:0000313" key="3">
    <source>
        <dbReference type="EMBL" id="GAA0775980.1"/>
    </source>
</evidence>
<dbReference type="PANTHER" id="PTHR46797">
    <property type="entry name" value="HTH-TYPE TRANSCRIPTIONAL REGULATOR"/>
    <property type="match status" value="1"/>
</dbReference>
<dbReference type="Proteomes" id="UP001501047">
    <property type="component" value="Unassembled WGS sequence"/>
</dbReference>
<dbReference type="PROSITE" id="PS50943">
    <property type="entry name" value="HTH_CROC1"/>
    <property type="match status" value="1"/>
</dbReference>
<reference evidence="4" key="1">
    <citation type="journal article" date="2019" name="Int. J. Syst. Evol. Microbiol.">
        <title>The Global Catalogue of Microorganisms (GCM) 10K type strain sequencing project: providing services to taxonomists for standard genome sequencing and annotation.</title>
        <authorList>
            <consortium name="The Broad Institute Genomics Platform"/>
            <consortium name="The Broad Institute Genome Sequencing Center for Infectious Disease"/>
            <person name="Wu L."/>
            <person name="Ma J."/>
        </authorList>
    </citation>
    <scope>NUCLEOTIDE SEQUENCE [LARGE SCALE GENOMIC DNA]</scope>
    <source>
        <strain evidence="4">JCM 1417</strain>
    </source>
</reference>
<name>A0ABP3W2U4_CLOSU</name>
<comment type="caution">
    <text evidence="3">The sequence shown here is derived from an EMBL/GenBank/DDBJ whole genome shotgun (WGS) entry which is preliminary data.</text>
</comment>
<feature type="domain" description="HTH cro/C1-type" evidence="2">
    <location>
        <begin position="7"/>
        <end position="61"/>
    </location>
</feature>
<protein>
    <recommendedName>
        <fullName evidence="2">HTH cro/C1-type domain-containing protein</fullName>
    </recommendedName>
</protein>
<dbReference type="InterPro" id="IPR001387">
    <property type="entry name" value="Cro/C1-type_HTH"/>
</dbReference>
<sequence>MEVGKKIKFIRKSKSINQNKLAQLSGISNTYLSDIENLRTVPFLKTLNSLAIALEVSLKDFLD</sequence>
<dbReference type="SUPFAM" id="SSF47413">
    <property type="entry name" value="lambda repressor-like DNA-binding domains"/>
    <property type="match status" value="1"/>
</dbReference>